<dbReference type="EMBL" id="OIVN01006400">
    <property type="protein sequence ID" value="SPD32348.1"/>
    <property type="molecule type" value="Genomic_DNA"/>
</dbReference>
<reference evidence="5" key="1">
    <citation type="submission" date="2018-02" db="EMBL/GenBank/DDBJ databases">
        <authorList>
            <person name="Cohen D.B."/>
            <person name="Kent A.D."/>
        </authorList>
    </citation>
    <scope>NUCLEOTIDE SEQUENCE</scope>
</reference>
<feature type="region of interest" description="Disordered" evidence="3">
    <location>
        <begin position="781"/>
        <end position="800"/>
    </location>
</feature>
<evidence type="ECO:0000256" key="2">
    <source>
        <dbReference type="ARBA" id="ARBA00023242"/>
    </source>
</evidence>
<dbReference type="PROSITE" id="PS51916">
    <property type="entry name" value="DEUBAD"/>
    <property type="match status" value="1"/>
</dbReference>
<proteinExistence type="predicted"/>
<protein>
    <recommendedName>
        <fullName evidence="4">DEUBAD domain-containing protein</fullName>
    </recommendedName>
</protein>
<feature type="compositionally biased region" description="Polar residues" evidence="3">
    <location>
        <begin position="472"/>
        <end position="488"/>
    </location>
</feature>
<organism evidence="5">
    <name type="scientific">Fagus sylvatica</name>
    <name type="common">Beechnut</name>
    <dbReference type="NCBI Taxonomy" id="28930"/>
    <lineage>
        <taxon>Eukaryota</taxon>
        <taxon>Viridiplantae</taxon>
        <taxon>Streptophyta</taxon>
        <taxon>Embryophyta</taxon>
        <taxon>Tracheophyta</taxon>
        <taxon>Spermatophyta</taxon>
        <taxon>Magnoliopsida</taxon>
        <taxon>eudicotyledons</taxon>
        <taxon>Gunneridae</taxon>
        <taxon>Pentapetalae</taxon>
        <taxon>rosids</taxon>
        <taxon>fabids</taxon>
        <taxon>Fagales</taxon>
        <taxon>Fagaceae</taxon>
        <taxon>Fagus</taxon>
    </lineage>
</organism>
<dbReference type="InterPro" id="IPR044867">
    <property type="entry name" value="DEUBAD_dom"/>
</dbReference>
<dbReference type="CDD" id="cd21865">
    <property type="entry name" value="DEUBAD_NFRKB"/>
    <property type="match status" value="1"/>
</dbReference>
<comment type="subcellular location">
    <subcellularLocation>
        <location evidence="1">Nucleus</location>
    </subcellularLocation>
</comment>
<dbReference type="PANTHER" id="PTHR13052">
    <property type="entry name" value="NFRKB-RELATED"/>
    <property type="match status" value="1"/>
</dbReference>
<feature type="region of interest" description="Disordered" evidence="3">
    <location>
        <begin position="418"/>
        <end position="657"/>
    </location>
</feature>
<feature type="compositionally biased region" description="Basic and acidic residues" evidence="3">
    <location>
        <begin position="224"/>
        <end position="238"/>
    </location>
</feature>
<feature type="domain" description="DEUBAD" evidence="4">
    <location>
        <begin position="90"/>
        <end position="204"/>
    </location>
</feature>
<dbReference type="InterPro" id="IPR022227">
    <property type="entry name" value="DUF3754"/>
</dbReference>
<dbReference type="PANTHER" id="PTHR13052:SF2">
    <property type="entry name" value="NUCLEAR FACTOR KAPPA-B-BINDING PROTEIN"/>
    <property type="match status" value="1"/>
</dbReference>
<name>A0A2N9J692_FAGSY</name>
<dbReference type="GO" id="GO:0031011">
    <property type="term" value="C:Ino80 complex"/>
    <property type="evidence" value="ECO:0007669"/>
    <property type="project" value="InterPro"/>
</dbReference>
<evidence type="ECO:0000313" key="5">
    <source>
        <dbReference type="EMBL" id="SPD32348.1"/>
    </source>
</evidence>
<evidence type="ECO:0000256" key="3">
    <source>
        <dbReference type="SAM" id="MobiDB-lite"/>
    </source>
</evidence>
<sequence length="1386" mass="156152">MAADQRRKRLHGVSIIGSSSREQHKVKRKNVGLSHNESNMKSHISLEWDGNQKRVVAKREQIGVSRRDSRPFNGSVPEHHNPIADVFAIPQEIFELEDLTEVLSYEVWQSYLSENERNSLMQLLPRGPEPQQVVQALFAGDNFHFGNPFLKWQNRGASVCSGGLHPDAIHHREQCLKAEKKAYYSNLQKYHNDMIGYLLNLKERWESCKEPEKEIVQKSWRSRNGVEKSTPKESRFPDPEEDLSATSESCSWAADDKACSSDNQNTSVMEGAELLKRMSEKGFMKDKGRNPLISSDNVLNVGARPRNGDKLHKRNIHCSDGAKYMSYFKISKKQHELVKNMKQSGKSIQSRSLNRVLGNLDSFHVQPYEVFVEEEQKKLHQHWLQLATKVLPVAFDNWRGRQLQRLLMTSSLAQEMRDKQKSLLEDEDNENHVSLLEDEKENQLISNVSTEEEDEESVPGSPWNPVSVPGSPGNQQSVPGSPQNQESVPGSPLIQESVPGSPLIQESVPGSPLIQESVPGSPLIQESASVSPLNQESVSVSPQYQESIPGSPQSHESIPGSPQSQESIPGSPQNQESIPGSPQNQESIPGSPQNQESFPVSPQNHESFPGSPLNQSPQQISSLSGDHEINPIDMDSENNHIMSKSDNAPSDKSGYSGSLNTADVVVSRGVPLTSGEDIWPAVNVPHSFYDSTASHEFTSASGLPLEHSQVNEHQRTHLIDLESDLRVEESGKDYLHRQSGDCSFSSYPNQDRNELLQSLFKSPGMLSYHQEQKQTGLEFQPQDNLSMDNGQFPGHFQEQPQQSLPLELEQKRQNEVYMQRNVSGNMYSDGGRYLIPRQEHLAPVNVQDLAVNAIRMPAPLQSGLNGGELLSHNWFSGEHQVHGGWTGSDGATVQSQSIGSGSGADQSLFHVLSHCNQLRSSAPYDSVGSTEQFVASRNYGMVGGVTPRVSNVLPQASHPLDYLNGREAATPVMPDDMGWMSLSHQNSVLHDPMGKPYLRMSGQKKEVIRLERESVIPILKPRLVMTLANLIEQDSDRAEFLKLCKRVEYTIRAWYLLQFEDLMQLYSLFDPVHGAQKLEQQRLSTEETDILEQNFLTYLFQLDKKLLKKFFTDNPHENLPDFADKYIIFRRGIGIDRTTDYFFLEKVDMIISRFWGYLLRITRLEKLLKRSSGRHKIDPKKQDDISSDADVEDLFVERIRLENMELSGIIQFSHVDELGVQVSLADLFFKKLLSKITIQEPTFDRIIVVYRRESTKSKTERGVYVKHFKNIPMADLEIVLPEKKNPGLTPMDWVKFLASAAVGLVAVFSSLEMPNADLWVIFAVVSTVFGYCAKTYFTFQANLAAYQNLITQSMYDKQLDSGKGTLLHLCDDVIQQEVSSNLMNFQ</sequence>
<evidence type="ECO:0000259" key="4">
    <source>
        <dbReference type="PROSITE" id="PS51916"/>
    </source>
</evidence>
<accession>A0A2N9J692</accession>
<keyword evidence="2" id="KW-0539">Nucleus</keyword>
<feature type="compositionally biased region" description="Polar residues" evidence="3">
    <location>
        <begin position="639"/>
        <end position="657"/>
    </location>
</feature>
<gene>
    <name evidence="5" type="ORF">FSB_LOCUS60230</name>
</gene>
<feature type="region of interest" description="Disordered" evidence="3">
    <location>
        <begin position="216"/>
        <end position="244"/>
    </location>
</feature>
<dbReference type="InterPro" id="IPR024867">
    <property type="entry name" value="NFRKB"/>
</dbReference>
<feature type="compositionally biased region" description="Polar residues" evidence="3">
    <location>
        <begin position="524"/>
        <end position="624"/>
    </location>
</feature>
<dbReference type="Pfam" id="PF12576">
    <property type="entry name" value="DUF3754"/>
    <property type="match status" value="1"/>
</dbReference>
<evidence type="ECO:0000256" key="1">
    <source>
        <dbReference type="ARBA" id="ARBA00004123"/>
    </source>
</evidence>